<evidence type="ECO:0000313" key="1">
    <source>
        <dbReference type="EMBL" id="KAK2083896.1"/>
    </source>
</evidence>
<name>A0ABQ9TGN6_SAGOE</name>
<dbReference type="Proteomes" id="UP001266305">
    <property type="component" value="Unassembled WGS sequence"/>
</dbReference>
<keyword evidence="2" id="KW-1185">Reference proteome</keyword>
<comment type="caution">
    <text evidence="1">The sequence shown here is derived from an EMBL/GenBank/DDBJ whole genome shotgun (WGS) entry which is preliminary data.</text>
</comment>
<organism evidence="1 2">
    <name type="scientific">Saguinus oedipus</name>
    <name type="common">Cotton-top tamarin</name>
    <name type="synonym">Oedipomidas oedipus</name>
    <dbReference type="NCBI Taxonomy" id="9490"/>
    <lineage>
        <taxon>Eukaryota</taxon>
        <taxon>Metazoa</taxon>
        <taxon>Chordata</taxon>
        <taxon>Craniata</taxon>
        <taxon>Vertebrata</taxon>
        <taxon>Euteleostomi</taxon>
        <taxon>Mammalia</taxon>
        <taxon>Eutheria</taxon>
        <taxon>Euarchontoglires</taxon>
        <taxon>Primates</taxon>
        <taxon>Haplorrhini</taxon>
        <taxon>Platyrrhini</taxon>
        <taxon>Cebidae</taxon>
        <taxon>Callitrichinae</taxon>
        <taxon>Saguinus</taxon>
    </lineage>
</organism>
<protein>
    <submittedName>
        <fullName evidence="1">Uncharacterized protein</fullName>
    </submittedName>
</protein>
<reference evidence="1 2" key="1">
    <citation type="submission" date="2023-05" db="EMBL/GenBank/DDBJ databases">
        <title>B98-5 Cell Line De Novo Hybrid Assembly: An Optical Mapping Approach.</title>
        <authorList>
            <person name="Kananen K."/>
            <person name="Auerbach J.A."/>
            <person name="Kautto E."/>
            <person name="Blachly J.S."/>
        </authorList>
    </citation>
    <scope>NUCLEOTIDE SEQUENCE [LARGE SCALE GENOMIC DNA]</scope>
    <source>
        <strain evidence="1">B95-8</strain>
        <tissue evidence="1">Cell line</tissue>
    </source>
</reference>
<evidence type="ECO:0000313" key="2">
    <source>
        <dbReference type="Proteomes" id="UP001266305"/>
    </source>
</evidence>
<dbReference type="EMBL" id="JASSZA010000023">
    <property type="protein sequence ID" value="KAK2083896.1"/>
    <property type="molecule type" value="Genomic_DNA"/>
</dbReference>
<proteinExistence type="predicted"/>
<sequence>DWALAVLPAGRAHDIKPLPSVSPGCANQDLHAWRPCQDLPRADSRDGASLCGASALPHDPDLDAWQNLGPVLS</sequence>
<gene>
    <name evidence="1" type="ORF">P7K49_039132</name>
</gene>
<feature type="non-terminal residue" evidence="1">
    <location>
        <position position="1"/>
    </location>
</feature>
<accession>A0ABQ9TGN6</accession>